<proteinExistence type="inferred from homology"/>
<dbReference type="SUPFAM" id="SSF52833">
    <property type="entry name" value="Thioredoxin-like"/>
    <property type="match status" value="1"/>
</dbReference>
<dbReference type="NCBIfam" id="NF001808">
    <property type="entry name" value="PRK00522.1"/>
    <property type="match status" value="1"/>
</dbReference>
<dbReference type="InterPro" id="IPR036249">
    <property type="entry name" value="Thioredoxin-like_sf"/>
</dbReference>
<evidence type="ECO:0000313" key="9">
    <source>
        <dbReference type="Proteomes" id="UP000275348"/>
    </source>
</evidence>
<comment type="caution">
    <text evidence="8">The sequence shown here is derived from an EMBL/GenBank/DDBJ whole genome shotgun (WGS) entry which is preliminary data.</text>
</comment>
<keyword evidence="9" id="KW-1185">Reference proteome</keyword>
<comment type="similarity">
    <text evidence="6">Belongs to the peroxiredoxin family. Tpx subfamily.</text>
</comment>
<feature type="active site" description="Cysteine sulfenic acid (-SOH) intermediate" evidence="6">
    <location>
        <position position="60"/>
    </location>
</feature>
<comment type="function">
    <text evidence="6">Thiol-specific peroxidase that catalyzes the reduction of hydrogen peroxide and organic hydroperoxides to water and alcohols, respectively. Plays a role in cell protection against oxidative stress by detoxifying peroxides.</text>
</comment>
<evidence type="ECO:0000256" key="3">
    <source>
        <dbReference type="ARBA" id="ARBA00023002"/>
    </source>
</evidence>
<sequence>MAQITFKGNPIHTNGELPTVGTKAPEFELTASDLSSKSLNDYAGKYVVLNIFPSVDTGVCAQSVRTFNQELSSLENTVVLCISKDLPFAQSRFCGAEGLNDVISLADYKSEDFVNNYGVKMIEGPLAGLHSRAVVVVSPEGEVIYTEQVPEIAQEPSYEAAIAAIKG</sequence>
<dbReference type="EC" id="1.11.1.24" evidence="6"/>
<dbReference type="InterPro" id="IPR002065">
    <property type="entry name" value="TPX"/>
</dbReference>
<reference evidence="8 9" key="1">
    <citation type="submission" date="2018-10" db="EMBL/GenBank/DDBJ databases">
        <authorList>
            <person name="Chen X."/>
        </authorList>
    </citation>
    <scope>NUCLEOTIDE SEQUENCE [LARGE SCALE GENOMIC DNA]</scope>
    <source>
        <strain evidence="8 9">YIM 102668</strain>
    </source>
</reference>
<keyword evidence="2 6" id="KW-0049">Antioxidant</keyword>
<dbReference type="InterPro" id="IPR018219">
    <property type="entry name" value="Tpx_CS"/>
</dbReference>
<evidence type="ECO:0000313" key="8">
    <source>
        <dbReference type="EMBL" id="RLZ11853.1"/>
    </source>
</evidence>
<feature type="domain" description="Thioredoxin" evidence="7">
    <location>
        <begin position="18"/>
        <end position="167"/>
    </location>
</feature>
<dbReference type="RefSeq" id="WP_121933663.1">
    <property type="nucleotide sequence ID" value="NZ_RDOJ01000003.1"/>
</dbReference>
<evidence type="ECO:0000259" key="7">
    <source>
        <dbReference type="PROSITE" id="PS51352"/>
    </source>
</evidence>
<comment type="miscellaneous">
    <text evidence="6">The active site is a conserved redox-active cysteine residue, the peroxidatic cysteine (C(P)), which makes the nucleophilic attack on the peroxide substrate. The peroxide oxidizes the C(P)-SH to cysteine sulfenic acid (C(P)-SOH), which then reacts with another cysteine residue, the resolving cysteine (C(R)), to form a disulfide bridge. The disulfide is subsequently reduced by an appropriate electron donor to complete the catalytic cycle. In this atypical 2-Cys peroxiredoxin, C(R) is present in the same subunit to form an intramolecular disulfide. The disulfide is subsequently reduced by thioredoxin.</text>
</comment>
<dbReference type="PROSITE" id="PS01265">
    <property type="entry name" value="TPX"/>
    <property type="match status" value="1"/>
</dbReference>
<evidence type="ECO:0000256" key="1">
    <source>
        <dbReference type="ARBA" id="ARBA00022559"/>
    </source>
</evidence>
<keyword evidence="1 6" id="KW-0575">Peroxidase</keyword>
<evidence type="ECO:0000256" key="6">
    <source>
        <dbReference type="HAMAP-Rule" id="MF_00269"/>
    </source>
</evidence>
<protein>
    <recommendedName>
        <fullName evidence="6">Thiol peroxidase</fullName>
        <shortName evidence="6">Tpx</shortName>
        <ecNumber evidence="6">1.11.1.24</ecNumber>
    </recommendedName>
    <alternativeName>
        <fullName evidence="6">Peroxiredoxin tpx</fullName>
        <shortName evidence="6">Prx</shortName>
    </alternativeName>
    <alternativeName>
        <fullName evidence="6">Thioredoxin peroxidase</fullName>
    </alternativeName>
    <alternativeName>
        <fullName evidence="6">Thioredoxin-dependent peroxiredoxin</fullName>
    </alternativeName>
</protein>
<accession>A0A3L9MFY8</accession>
<dbReference type="PANTHER" id="PTHR43110">
    <property type="entry name" value="THIOL PEROXIDASE"/>
    <property type="match status" value="1"/>
</dbReference>
<dbReference type="InterPro" id="IPR050455">
    <property type="entry name" value="Tpx_Peroxidase_subfamily"/>
</dbReference>
<gene>
    <name evidence="6" type="primary">tpx</name>
    <name evidence="8" type="ORF">EAH69_02725</name>
</gene>
<keyword evidence="3 6" id="KW-0560">Oxidoreductase</keyword>
<dbReference type="PROSITE" id="PS51352">
    <property type="entry name" value="THIOREDOXIN_2"/>
    <property type="match status" value="1"/>
</dbReference>
<keyword evidence="4 6" id="KW-1015">Disulfide bond</keyword>
<dbReference type="GO" id="GO:0008379">
    <property type="term" value="F:thioredoxin peroxidase activity"/>
    <property type="evidence" value="ECO:0007669"/>
    <property type="project" value="UniProtKB-UniRule"/>
</dbReference>
<dbReference type="InterPro" id="IPR013740">
    <property type="entry name" value="Redoxin"/>
</dbReference>
<dbReference type="OrthoDB" id="9781543at2"/>
<dbReference type="PANTHER" id="PTHR43110:SF1">
    <property type="entry name" value="THIOL PEROXIDASE"/>
    <property type="match status" value="1"/>
</dbReference>
<evidence type="ECO:0000256" key="2">
    <source>
        <dbReference type="ARBA" id="ARBA00022862"/>
    </source>
</evidence>
<dbReference type="CDD" id="cd03014">
    <property type="entry name" value="PRX_Atyp2cys"/>
    <property type="match status" value="1"/>
</dbReference>
<evidence type="ECO:0000256" key="4">
    <source>
        <dbReference type="ARBA" id="ARBA00023157"/>
    </source>
</evidence>
<evidence type="ECO:0000256" key="5">
    <source>
        <dbReference type="ARBA" id="ARBA00023284"/>
    </source>
</evidence>
<comment type="subunit">
    <text evidence="6">Homodimer.</text>
</comment>
<dbReference type="Pfam" id="PF08534">
    <property type="entry name" value="Redoxin"/>
    <property type="match status" value="1"/>
</dbReference>
<organism evidence="8 9">
    <name type="scientific">Faecalibacter macacae</name>
    <dbReference type="NCBI Taxonomy" id="1859289"/>
    <lineage>
        <taxon>Bacteria</taxon>
        <taxon>Pseudomonadati</taxon>
        <taxon>Bacteroidota</taxon>
        <taxon>Flavobacteriia</taxon>
        <taxon>Flavobacteriales</taxon>
        <taxon>Weeksellaceae</taxon>
        <taxon>Faecalibacter</taxon>
    </lineage>
</organism>
<feature type="disulfide bond" description="Redox-active" evidence="6">
    <location>
        <begin position="60"/>
        <end position="94"/>
    </location>
</feature>
<dbReference type="EMBL" id="RDOJ01000003">
    <property type="protein sequence ID" value="RLZ11853.1"/>
    <property type="molecule type" value="Genomic_DNA"/>
</dbReference>
<dbReference type="Proteomes" id="UP000275348">
    <property type="component" value="Unassembled WGS sequence"/>
</dbReference>
<dbReference type="AlphaFoldDB" id="A0A3L9MFY8"/>
<dbReference type="Gene3D" id="3.40.30.10">
    <property type="entry name" value="Glutaredoxin"/>
    <property type="match status" value="1"/>
</dbReference>
<comment type="catalytic activity">
    <reaction evidence="6">
        <text>a hydroperoxide + [thioredoxin]-dithiol = an alcohol + [thioredoxin]-disulfide + H2O</text>
        <dbReference type="Rhea" id="RHEA:62620"/>
        <dbReference type="Rhea" id="RHEA-COMP:10698"/>
        <dbReference type="Rhea" id="RHEA-COMP:10700"/>
        <dbReference type="ChEBI" id="CHEBI:15377"/>
        <dbReference type="ChEBI" id="CHEBI:29950"/>
        <dbReference type="ChEBI" id="CHEBI:30879"/>
        <dbReference type="ChEBI" id="CHEBI:35924"/>
        <dbReference type="ChEBI" id="CHEBI:50058"/>
        <dbReference type="EC" id="1.11.1.24"/>
    </reaction>
</comment>
<dbReference type="HAMAP" id="MF_00269">
    <property type="entry name" value="Tpx"/>
    <property type="match status" value="1"/>
</dbReference>
<dbReference type="InterPro" id="IPR013766">
    <property type="entry name" value="Thioredoxin_domain"/>
</dbReference>
<keyword evidence="5 6" id="KW-0676">Redox-active center</keyword>
<name>A0A3L9MFY8_9FLAO</name>